<proteinExistence type="predicted"/>
<dbReference type="Proteomes" id="UP000469523">
    <property type="component" value="Unassembled WGS sequence"/>
</dbReference>
<evidence type="ECO:0000313" key="2">
    <source>
        <dbReference type="Proteomes" id="UP000469523"/>
    </source>
</evidence>
<keyword evidence="2" id="KW-1185">Reference proteome</keyword>
<organism evidence="1 2">
    <name type="scientific">Tissierella pigra</name>
    <dbReference type="NCBI Taxonomy" id="2607614"/>
    <lineage>
        <taxon>Bacteria</taxon>
        <taxon>Bacillati</taxon>
        <taxon>Bacillota</taxon>
        <taxon>Tissierellia</taxon>
        <taxon>Tissierellales</taxon>
        <taxon>Tissierellaceae</taxon>
        <taxon>Tissierella</taxon>
    </lineage>
</organism>
<evidence type="ECO:0000313" key="1">
    <source>
        <dbReference type="EMBL" id="MSU03550.1"/>
    </source>
</evidence>
<accession>A0A6N7Y667</accession>
<name>A0A6N7Y667_9FIRM</name>
<comment type="caution">
    <text evidence="1">The sequence shown here is derived from an EMBL/GenBank/DDBJ whole genome shotgun (WGS) entry which is preliminary data.</text>
</comment>
<dbReference type="EMBL" id="VUNQ01000089">
    <property type="protein sequence ID" value="MSU03550.1"/>
    <property type="molecule type" value="Genomic_DNA"/>
</dbReference>
<dbReference type="AlphaFoldDB" id="A0A6N7Y667"/>
<reference evidence="1 2" key="1">
    <citation type="submission" date="2019-09" db="EMBL/GenBank/DDBJ databases">
        <title>In-depth cultivation of the pig gut microbiome towards novel bacterial diversity and tailored functional studies.</title>
        <authorList>
            <person name="Wylensek D."/>
            <person name="Hitch T.C.A."/>
            <person name="Clavel T."/>
        </authorList>
    </citation>
    <scope>NUCLEOTIDE SEQUENCE [LARGE SCALE GENOMIC DNA]</scope>
    <source>
        <strain evidence="1 2">WCA3-693-APC-4?</strain>
    </source>
</reference>
<gene>
    <name evidence="1" type="ORF">FYJ83_19000</name>
</gene>
<protein>
    <submittedName>
        <fullName evidence="1">Uncharacterized protein</fullName>
    </submittedName>
</protein>
<sequence length="180" mass="20919">MNLENSIKDVIAKKLEDGTVEKLIAEELEKGIRKSLEDLFGYGGGAKKAIKEKIESVMVPYLESYDYSKYILKLDTVLVEILKNTALDNKELLENFKHLVSYETIEEIKVSEIFDKWKDYVSKNIDTSNLEIDYDDGVSYEYADVTMEVEHDNERGWSDFKYATIVFECEMYLSTEISRM</sequence>
<dbReference type="RefSeq" id="WP_154443102.1">
    <property type="nucleotide sequence ID" value="NZ_VUNQ01000089.1"/>
</dbReference>